<comment type="caution">
    <text evidence="4">The sequence shown here is derived from an EMBL/GenBank/DDBJ whole genome shotgun (WGS) entry which is preliminary data.</text>
</comment>
<feature type="region of interest" description="Disordered" evidence="2">
    <location>
        <begin position="435"/>
        <end position="483"/>
    </location>
</feature>
<evidence type="ECO:0000256" key="1">
    <source>
        <dbReference type="PROSITE-ProRule" id="PRU00047"/>
    </source>
</evidence>
<keyword evidence="5" id="KW-1185">Reference proteome</keyword>
<dbReference type="InterPro" id="IPR001878">
    <property type="entry name" value="Znf_CCHC"/>
</dbReference>
<feature type="domain" description="CCHC-type" evidence="3">
    <location>
        <begin position="17"/>
        <end position="32"/>
    </location>
</feature>
<proteinExistence type="predicted"/>
<keyword evidence="1" id="KW-0863">Zinc-finger</keyword>
<accession>A0A4Z0Z217</accession>
<dbReference type="EMBL" id="SKBN01000046">
    <property type="protein sequence ID" value="TGJ85415.1"/>
    <property type="molecule type" value="Genomic_DNA"/>
</dbReference>
<dbReference type="STRING" id="37992.A0A4Z0Z217"/>
<evidence type="ECO:0000313" key="5">
    <source>
        <dbReference type="Proteomes" id="UP000297716"/>
    </source>
</evidence>
<keyword evidence="1" id="KW-0862">Zinc</keyword>
<reference evidence="4 5" key="1">
    <citation type="submission" date="2019-03" db="EMBL/GenBank/DDBJ databases">
        <title>Draft genome sequence of Xylaria hypoxylon DSM 108379, a ubiquitous saprotrophic-parasitic fungi on hardwood.</title>
        <authorList>
            <person name="Buettner E."/>
            <person name="Leonhardt S."/>
            <person name="Gebauer A.M."/>
            <person name="Liers C."/>
            <person name="Hofrichter M."/>
            <person name="Kellner H."/>
        </authorList>
    </citation>
    <scope>NUCLEOTIDE SEQUENCE [LARGE SCALE GENOMIC DNA]</scope>
    <source>
        <strain evidence="4 5">DSM 108379</strain>
    </source>
</reference>
<organism evidence="4 5">
    <name type="scientific">Xylaria hypoxylon</name>
    <dbReference type="NCBI Taxonomy" id="37992"/>
    <lineage>
        <taxon>Eukaryota</taxon>
        <taxon>Fungi</taxon>
        <taxon>Dikarya</taxon>
        <taxon>Ascomycota</taxon>
        <taxon>Pezizomycotina</taxon>
        <taxon>Sordariomycetes</taxon>
        <taxon>Xylariomycetidae</taxon>
        <taxon>Xylariales</taxon>
        <taxon>Xylariaceae</taxon>
        <taxon>Xylaria</taxon>
    </lineage>
</organism>
<dbReference type="SUPFAM" id="SSF57756">
    <property type="entry name" value="Retrovirus zinc finger-like domains"/>
    <property type="match status" value="1"/>
</dbReference>
<dbReference type="OrthoDB" id="3550095at2759"/>
<gene>
    <name evidence="4" type="ORF">E0Z10_g3373</name>
</gene>
<dbReference type="GO" id="GO:0008270">
    <property type="term" value="F:zinc ion binding"/>
    <property type="evidence" value="ECO:0007669"/>
    <property type="project" value="UniProtKB-KW"/>
</dbReference>
<name>A0A4Z0Z217_9PEZI</name>
<evidence type="ECO:0000256" key="2">
    <source>
        <dbReference type="SAM" id="MobiDB-lite"/>
    </source>
</evidence>
<sequence>MADRPPGYEQAAEDLVCYNCGMKGHMFFACPEDTRRVPAGLEASRKRQASGNDYHVPTKRTLAQAMKVFILVHRRQVLPLARRIINPIIQDTTINTRLPMEGEVRQGVFLMVALETYMNIISRDLLDCHPLKRPIDRLTMISMTAQAHHLLPPMAVHTQLLLIDMMNNLLVYLKAPLIPPLIELLIKHTPIPLLIRISTGTHRTMGTMPLPQLDFIRRVMDHHQDHIPINLTNIRLQIHLHTTPAMMIDLQIDPRTSHREEILIRNSLSVALVRTDKIVSVMVVVCVMTHLKATAALNVDFQISPPEFPALKPQQQDIGDAVLPNMKDTGKYTAEELSWEEEMIFQELPGKITRDLIREPLPAVWTDDPIMPPKYDKETITSKYINPTNVDDFALSVRETKAWQVMQYHPAFLHHTDVRVEKLWDYEKVLNPGPVYNKQSRHSINSSVGGRQRGKSWGSRTRGGRQTRYSQHHGQDQSSDDQLNYFRPGLTNRIWDQTSYRGDDEPEGDNEILGKNSKISSPEPGEVFLHGKENTITILKFIFQTSYLKATGIDHLRKLLKLHRPHLAIYRNIHPVRLAREVPKMVPVNLQAGVALGATLVTHLAGVAR</sequence>
<protein>
    <recommendedName>
        <fullName evidence="3">CCHC-type domain-containing protein</fullName>
    </recommendedName>
</protein>
<feature type="region of interest" description="Disordered" evidence="2">
    <location>
        <begin position="496"/>
        <end position="519"/>
    </location>
</feature>
<dbReference type="PROSITE" id="PS50158">
    <property type="entry name" value="ZF_CCHC"/>
    <property type="match status" value="1"/>
</dbReference>
<dbReference type="InterPro" id="IPR036875">
    <property type="entry name" value="Znf_CCHC_sf"/>
</dbReference>
<dbReference type="Proteomes" id="UP000297716">
    <property type="component" value="Unassembled WGS sequence"/>
</dbReference>
<evidence type="ECO:0000259" key="3">
    <source>
        <dbReference type="PROSITE" id="PS50158"/>
    </source>
</evidence>
<dbReference type="AlphaFoldDB" id="A0A4Z0Z217"/>
<keyword evidence="1" id="KW-0479">Metal-binding</keyword>
<evidence type="ECO:0000313" key="4">
    <source>
        <dbReference type="EMBL" id="TGJ85415.1"/>
    </source>
</evidence>
<dbReference type="GO" id="GO:0003676">
    <property type="term" value="F:nucleic acid binding"/>
    <property type="evidence" value="ECO:0007669"/>
    <property type="project" value="InterPro"/>
</dbReference>